<gene>
    <name evidence="3" type="ORF">H8B15_05575</name>
</gene>
<dbReference type="Pfam" id="PF13568">
    <property type="entry name" value="OMP_b-brl_2"/>
    <property type="match status" value="1"/>
</dbReference>
<name>A0ABR7MHM5_9BACT</name>
<sequence>MKLLLLSMSGLLVATAAEAQFGVRAGANYASLAESRKQKSYYAEADGRIGYQVGVFYERRISERISLVPEVQFSRQRTNLSVVDYDAPMQAGAATYQVGLSYLNVPIMVRAHLRKFYVELGPQGSILLGAHEKGFTEESPLSSYRDPAGGTPFDRRATDHYHRYDFGTIVGLGVALSTGFEVGMRIYAGLLSDTRGASSPYPGKLNNVVIQTNMAYRFLAH</sequence>
<evidence type="ECO:0000256" key="1">
    <source>
        <dbReference type="SAM" id="SignalP"/>
    </source>
</evidence>
<reference evidence="3 4" key="1">
    <citation type="submission" date="2020-08" db="EMBL/GenBank/DDBJ databases">
        <title>Hymenobacter sp.</title>
        <authorList>
            <person name="Kim M.K."/>
        </authorList>
    </citation>
    <scope>NUCLEOTIDE SEQUENCE [LARGE SCALE GENOMIC DNA]</scope>
    <source>
        <strain evidence="3 4">BT507</strain>
    </source>
</reference>
<keyword evidence="1" id="KW-0732">Signal</keyword>
<feature type="domain" description="Outer membrane protein beta-barrel" evidence="2">
    <location>
        <begin position="19"/>
        <end position="190"/>
    </location>
</feature>
<dbReference type="RefSeq" id="WP_187318683.1">
    <property type="nucleotide sequence ID" value="NZ_JACSCY010000003.1"/>
</dbReference>
<evidence type="ECO:0000259" key="2">
    <source>
        <dbReference type="Pfam" id="PF13568"/>
    </source>
</evidence>
<proteinExistence type="predicted"/>
<evidence type="ECO:0000313" key="4">
    <source>
        <dbReference type="Proteomes" id="UP000622017"/>
    </source>
</evidence>
<feature type="signal peptide" evidence="1">
    <location>
        <begin position="1"/>
        <end position="19"/>
    </location>
</feature>
<evidence type="ECO:0000313" key="3">
    <source>
        <dbReference type="EMBL" id="MBC6610379.1"/>
    </source>
</evidence>
<keyword evidence="4" id="KW-1185">Reference proteome</keyword>
<dbReference type="Proteomes" id="UP000622017">
    <property type="component" value="Unassembled WGS sequence"/>
</dbReference>
<dbReference type="InterPro" id="IPR025665">
    <property type="entry name" value="Beta-barrel_OMP_2"/>
</dbReference>
<organism evidence="3 4">
    <name type="scientific">Hymenobacter citatus</name>
    <dbReference type="NCBI Taxonomy" id="2763506"/>
    <lineage>
        <taxon>Bacteria</taxon>
        <taxon>Pseudomonadati</taxon>
        <taxon>Bacteroidota</taxon>
        <taxon>Cytophagia</taxon>
        <taxon>Cytophagales</taxon>
        <taxon>Hymenobacteraceae</taxon>
        <taxon>Hymenobacter</taxon>
    </lineage>
</organism>
<feature type="chain" id="PRO_5046423108" evidence="1">
    <location>
        <begin position="20"/>
        <end position="221"/>
    </location>
</feature>
<dbReference type="EMBL" id="JACSCY010000003">
    <property type="protein sequence ID" value="MBC6610379.1"/>
    <property type="molecule type" value="Genomic_DNA"/>
</dbReference>
<accession>A0ABR7MHM5</accession>
<comment type="caution">
    <text evidence="3">The sequence shown here is derived from an EMBL/GenBank/DDBJ whole genome shotgun (WGS) entry which is preliminary data.</text>
</comment>
<protein>
    <submittedName>
        <fullName evidence="3">PorT family protein</fullName>
    </submittedName>
</protein>